<reference evidence="2 3" key="1">
    <citation type="journal article" date="2017" name="Curr. Biol.">
        <title>Genome architecture and evolution of a unichromosomal asexual nematode.</title>
        <authorList>
            <person name="Fradin H."/>
            <person name="Zegar C."/>
            <person name="Gutwein M."/>
            <person name="Lucas J."/>
            <person name="Kovtun M."/>
            <person name="Corcoran D."/>
            <person name="Baugh L.R."/>
            <person name="Kiontke K."/>
            <person name="Gunsalus K."/>
            <person name="Fitch D.H."/>
            <person name="Piano F."/>
        </authorList>
    </citation>
    <scope>NUCLEOTIDE SEQUENCE [LARGE SCALE GENOMIC DNA]</scope>
    <source>
        <strain evidence="2">PF1309</strain>
    </source>
</reference>
<protein>
    <submittedName>
        <fullName evidence="2">Uncharacterized protein</fullName>
    </submittedName>
</protein>
<feature type="region of interest" description="Disordered" evidence="1">
    <location>
        <begin position="51"/>
        <end position="70"/>
    </location>
</feature>
<evidence type="ECO:0000313" key="3">
    <source>
        <dbReference type="Proteomes" id="UP000218231"/>
    </source>
</evidence>
<dbReference type="EMBL" id="LIAE01006367">
    <property type="protein sequence ID" value="PAV90561.1"/>
    <property type="molecule type" value="Genomic_DNA"/>
</dbReference>
<keyword evidence="3" id="KW-1185">Reference proteome</keyword>
<evidence type="ECO:0000313" key="2">
    <source>
        <dbReference type="EMBL" id="PAV90561.1"/>
    </source>
</evidence>
<dbReference type="AlphaFoldDB" id="A0A2A2LWD7"/>
<dbReference type="Proteomes" id="UP000218231">
    <property type="component" value="Unassembled WGS sequence"/>
</dbReference>
<sequence length="200" mass="22887">MSEESRPKKQSVTQIIEVKYKIQLAKPQARMNCEKDNKLEKMSDNTSIYLTPPSKFKPVPNSHKSGSDANNANAPFESLVPLTELQQVTTVVCMLFYRRENATNRQKQLPIEANANRTLREVIREAFIKSRVPILPDTFGRVYKSERGFGKGHELSPEMAASKLNKLMASDQSRVYLMIDTIDARMQHGVDYAKWSFYNL</sequence>
<accession>A0A2A2LWD7</accession>
<name>A0A2A2LWD7_9BILA</name>
<organism evidence="2 3">
    <name type="scientific">Diploscapter pachys</name>
    <dbReference type="NCBI Taxonomy" id="2018661"/>
    <lineage>
        <taxon>Eukaryota</taxon>
        <taxon>Metazoa</taxon>
        <taxon>Ecdysozoa</taxon>
        <taxon>Nematoda</taxon>
        <taxon>Chromadorea</taxon>
        <taxon>Rhabditida</taxon>
        <taxon>Rhabditina</taxon>
        <taxon>Rhabditomorpha</taxon>
        <taxon>Rhabditoidea</taxon>
        <taxon>Rhabditidae</taxon>
        <taxon>Diploscapter</taxon>
    </lineage>
</organism>
<proteinExistence type="predicted"/>
<comment type="caution">
    <text evidence="2">The sequence shown here is derived from an EMBL/GenBank/DDBJ whole genome shotgun (WGS) entry which is preliminary data.</text>
</comment>
<gene>
    <name evidence="2" type="ORF">WR25_09172</name>
</gene>
<evidence type="ECO:0000256" key="1">
    <source>
        <dbReference type="SAM" id="MobiDB-lite"/>
    </source>
</evidence>